<sequence length="117" mass="13555">MKIKFYLIIILFIIFGCENEKNKIFIEKIGYVRTINDQEYTLEVGSGFDVDSEIYHLRIDSETYHPLISGDEEAVFGPYKNKKAKVKGEEANTWVVIPPNTKRYELVISVYSIEPAE</sequence>
<organism evidence="1 2">
    <name type="scientific">Brachyspira aalborgi</name>
    <dbReference type="NCBI Taxonomy" id="29522"/>
    <lineage>
        <taxon>Bacteria</taxon>
        <taxon>Pseudomonadati</taxon>
        <taxon>Spirochaetota</taxon>
        <taxon>Spirochaetia</taxon>
        <taxon>Brachyspirales</taxon>
        <taxon>Brachyspiraceae</taxon>
        <taxon>Brachyspira</taxon>
    </lineage>
</organism>
<dbReference type="RefSeq" id="WP_147758195.1">
    <property type="nucleotide sequence ID" value="NZ_SAXT01000004.1"/>
</dbReference>
<reference evidence="1 2" key="1">
    <citation type="journal article" date="1992" name="Lakartidningen">
        <title>[Penicillin V and not amoxicillin is the first choice preparation in acute otitis].</title>
        <authorList>
            <person name="Kamme C."/>
            <person name="Lundgren K."/>
            <person name="Prellner K."/>
        </authorList>
    </citation>
    <scope>NUCLEOTIDE SEQUENCE [LARGE SCALE GENOMIC DNA]</scope>
    <source>
        <strain evidence="1 2">W1</strain>
    </source>
</reference>
<dbReference type="PROSITE" id="PS51257">
    <property type="entry name" value="PROKAR_LIPOPROTEIN"/>
    <property type="match status" value="1"/>
</dbReference>
<protein>
    <submittedName>
        <fullName evidence="1">Uncharacterized protein</fullName>
    </submittedName>
</protein>
<proteinExistence type="predicted"/>
<evidence type="ECO:0000313" key="2">
    <source>
        <dbReference type="Proteomes" id="UP000325116"/>
    </source>
</evidence>
<dbReference type="AlphaFoldDB" id="A0A5C8CG04"/>
<comment type="caution">
    <text evidence="1">The sequence shown here is derived from an EMBL/GenBank/DDBJ whole genome shotgun (WGS) entry which is preliminary data.</text>
</comment>
<accession>A0A5C8CG04</accession>
<evidence type="ECO:0000313" key="1">
    <source>
        <dbReference type="EMBL" id="TXJ12199.1"/>
    </source>
</evidence>
<gene>
    <name evidence="1" type="ORF">EPJ80_05250</name>
</gene>
<dbReference type="EMBL" id="SAXT01000004">
    <property type="protein sequence ID" value="TXJ12199.1"/>
    <property type="molecule type" value="Genomic_DNA"/>
</dbReference>
<name>A0A5C8CG04_9SPIR</name>
<dbReference type="Proteomes" id="UP000325116">
    <property type="component" value="Unassembled WGS sequence"/>
</dbReference>